<dbReference type="GO" id="GO:0005524">
    <property type="term" value="F:ATP binding"/>
    <property type="evidence" value="ECO:0007669"/>
    <property type="project" value="UniProtKB-KW"/>
</dbReference>
<dbReference type="InterPro" id="IPR045562">
    <property type="entry name" value="RecG_dom3_C"/>
</dbReference>
<keyword evidence="5" id="KW-0067">ATP-binding</keyword>
<keyword evidence="11" id="KW-1185">Reference proteome</keyword>
<dbReference type="OrthoDB" id="9804325at2"/>
<feature type="domain" description="Helicase ATP-binding" evidence="8">
    <location>
        <begin position="302"/>
        <end position="477"/>
    </location>
</feature>
<dbReference type="Gene3D" id="3.40.50.300">
    <property type="entry name" value="P-loop containing nucleotide triphosphate hydrolases"/>
    <property type="match status" value="2"/>
</dbReference>
<dbReference type="Pfam" id="PF00271">
    <property type="entry name" value="Helicase_C"/>
    <property type="match status" value="1"/>
</dbReference>
<evidence type="ECO:0000259" key="9">
    <source>
        <dbReference type="PROSITE" id="PS51194"/>
    </source>
</evidence>
<dbReference type="SUPFAM" id="SSF52540">
    <property type="entry name" value="P-loop containing nucleoside triphosphate hydrolases"/>
    <property type="match status" value="2"/>
</dbReference>
<evidence type="ECO:0000256" key="6">
    <source>
        <dbReference type="ARBA" id="ARBA00023125"/>
    </source>
</evidence>
<keyword evidence="4 10" id="KW-0347">Helicase</keyword>
<dbReference type="CDD" id="cd17992">
    <property type="entry name" value="DEXHc_RecG"/>
    <property type="match status" value="1"/>
</dbReference>
<keyword evidence="7" id="KW-0234">DNA repair</keyword>
<dbReference type="GO" id="GO:0016787">
    <property type="term" value="F:hydrolase activity"/>
    <property type="evidence" value="ECO:0007669"/>
    <property type="project" value="UniProtKB-KW"/>
</dbReference>
<dbReference type="PANTHER" id="PTHR47964">
    <property type="entry name" value="ATP-DEPENDENT DNA HELICASE HOMOLOG RECG, CHLOROPLASTIC"/>
    <property type="match status" value="1"/>
</dbReference>
<evidence type="ECO:0000256" key="4">
    <source>
        <dbReference type="ARBA" id="ARBA00022806"/>
    </source>
</evidence>
<dbReference type="InterPro" id="IPR001650">
    <property type="entry name" value="Helicase_C-like"/>
</dbReference>
<dbReference type="SMART" id="SM00490">
    <property type="entry name" value="HELICc"/>
    <property type="match status" value="1"/>
</dbReference>
<dbReference type="NCBIfam" id="NF008167">
    <property type="entry name" value="PRK10917.2-1"/>
    <property type="match status" value="1"/>
</dbReference>
<dbReference type="InterPro" id="IPR047112">
    <property type="entry name" value="RecG/Mfd"/>
</dbReference>
<sequence>MVALSDSLAAYLVPGTVELLADEIGVHTVGELIRHQPSRYVQRGALSAEKQLADGDYVTVVARIVKADMIPMRKRKGHMLRIRATDDVNTFDATFFHPYAIARALTPGTRAMLAGKLSTYRGNVQLTHPDWMVIPEHSDQMQIGGSIGSAMFRTGGVSDSGAGLVLSDFEKPFLPVYPATAKLQTWDIWACIKGVLDQVPPLPDALTETERQRYGYITGDDAVRLMHSPRTAEDIDAARERLKFDEALALQLALAQRRHLDAGQTGPRCPRVSGGLEDRVLQRLPFALTDGQQRVLDEITGSLDTGEPMSRLLQGEVGSGKTLVAVLGMLRMVDNGYQCALLAPTEVLAAQHLRTLRSLLGGLGRAGTLDAEEGATAIALITGSLKTAAKKSALLDAMTGQAGIVVGTHALLQDNVDFFNLGLIVVDEQHRFGVEQRDILRHKSRGETTPHVLVMTATPIPRTVAMTVYGDLQTSTLRELPAGRQPISTTVVPSAKPVWVQRVWSRIAEEIEQGRQAYVVCSRIGDDGTAAGAASEEKAAAADGPPTTSAVEMFDQLAGGELGRFRIGLLHGRLPADEKTAVMDAFGAGEIDVLVATTVVEVGVDVPNATAMVIVDAERFGVSQLHQLRGRVGRGGWPGLCLLMTTVSQSSQSMERLRAVEASNDGFELSMVDLEQRREGDVLGALQAGSGSTLRLLSLLSDGDLIAEARVLADEVVTDDLTLLQHPAMADLVDSVLGPHRIRYLDKS</sequence>
<dbReference type="GO" id="GO:0006281">
    <property type="term" value="P:DNA repair"/>
    <property type="evidence" value="ECO:0007669"/>
    <property type="project" value="UniProtKB-KW"/>
</dbReference>
<dbReference type="Pfam" id="PF00270">
    <property type="entry name" value="DEAD"/>
    <property type="match status" value="1"/>
</dbReference>
<evidence type="ECO:0000256" key="5">
    <source>
        <dbReference type="ARBA" id="ARBA00022840"/>
    </source>
</evidence>
<keyword evidence="2" id="KW-0227">DNA damage</keyword>
<feature type="domain" description="Helicase C-terminal" evidence="9">
    <location>
        <begin position="513"/>
        <end position="680"/>
    </location>
</feature>
<dbReference type="SUPFAM" id="SSF50249">
    <property type="entry name" value="Nucleic acid-binding proteins"/>
    <property type="match status" value="1"/>
</dbReference>
<keyword evidence="6" id="KW-0238">DNA-binding</keyword>
<dbReference type="SMART" id="SM00487">
    <property type="entry name" value="DEXDc"/>
    <property type="match status" value="1"/>
</dbReference>
<evidence type="ECO:0000259" key="8">
    <source>
        <dbReference type="PROSITE" id="PS51192"/>
    </source>
</evidence>
<dbReference type="GO" id="GO:0003678">
    <property type="term" value="F:DNA helicase activity"/>
    <property type="evidence" value="ECO:0007669"/>
    <property type="project" value="TreeGrafter"/>
</dbReference>
<evidence type="ECO:0000313" key="10">
    <source>
        <dbReference type="EMBL" id="SIS07744.1"/>
    </source>
</evidence>
<dbReference type="InterPro" id="IPR027417">
    <property type="entry name" value="P-loop_NTPase"/>
</dbReference>
<evidence type="ECO:0000256" key="2">
    <source>
        <dbReference type="ARBA" id="ARBA00022763"/>
    </source>
</evidence>
<organism evidence="10 11">
    <name type="scientific">Williamsia sterculiae</name>
    <dbReference type="NCBI Taxonomy" id="1344003"/>
    <lineage>
        <taxon>Bacteria</taxon>
        <taxon>Bacillati</taxon>
        <taxon>Actinomycetota</taxon>
        <taxon>Actinomycetes</taxon>
        <taxon>Mycobacteriales</taxon>
        <taxon>Nocardiaceae</taxon>
        <taxon>Williamsia</taxon>
    </lineage>
</organism>
<dbReference type="PANTHER" id="PTHR47964:SF1">
    <property type="entry name" value="ATP-DEPENDENT DNA HELICASE HOMOLOG RECG, CHLOROPLASTIC"/>
    <property type="match status" value="1"/>
</dbReference>
<gene>
    <name evidence="10" type="ORF">SAMN05445060_2514</name>
</gene>
<dbReference type="Proteomes" id="UP000186218">
    <property type="component" value="Unassembled WGS sequence"/>
</dbReference>
<dbReference type="Pfam" id="PF19833">
    <property type="entry name" value="RecG_dom3_C"/>
    <property type="match status" value="1"/>
</dbReference>
<keyword evidence="3" id="KW-0378">Hydrolase</keyword>
<dbReference type="InterPro" id="IPR012340">
    <property type="entry name" value="NA-bd_OB-fold"/>
</dbReference>
<name>A0A1N7G5G0_9NOCA</name>
<dbReference type="EMBL" id="FTNT01000007">
    <property type="protein sequence ID" value="SIS07744.1"/>
    <property type="molecule type" value="Genomic_DNA"/>
</dbReference>
<dbReference type="STRING" id="1344003.SAMN05445060_2514"/>
<evidence type="ECO:0000313" key="11">
    <source>
        <dbReference type="Proteomes" id="UP000186218"/>
    </source>
</evidence>
<reference evidence="10 11" key="1">
    <citation type="submission" date="2017-01" db="EMBL/GenBank/DDBJ databases">
        <authorList>
            <person name="Mah S.A."/>
            <person name="Swanson W.J."/>
            <person name="Moy G.W."/>
            <person name="Vacquier V.D."/>
        </authorList>
    </citation>
    <scope>NUCLEOTIDE SEQUENCE [LARGE SCALE GENOMIC DNA]</scope>
    <source>
        <strain evidence="10 11">CPCC 203464</strain>
    </source>
</reference>
<dbReference type="CDD" id="cd04488">
    <property type="entry name" value="RecG_wedge_OBF"/>
    <property type="match status" value="1"/>
</dbReference>
<dbReference type="RefSeq" id="WP_076480011.1">
    <property type="nucleotide sequence ID" value="NZ_FTNT01000007.1"/>
</dbReference>
<evidence type="ECO:0000256" key="3">
    <source>
        <dbReference type="ARBA" id="ARBA00022801"/>
    </source>
</evidence>
<dbReference type="PROSITE" id="PS51192">
    <property type="entry name" value="HELICASE_ATP_BIND_1"/>
    <property type="match status" value="1"/>
</dbReference>
<dbReference type="PROSITE" id="PS51194">
    <property type="entry name" value="HELICASE_CTER"/>
    <property type="match status" value="1"/>
</dbReference>
<evidence type="ECO:0000256" key="7">
    <source>
        <dbReference type="ARBA" id="ARBA00023204"/>
    </source>
</evidence>
<proteinExistence type="predicted"/>
<dbReference type="GO" id="GO:0003677">
    <property type="term" value="F:DNA binding"/>
    <property type="evidence" value="ECO:0007669"/>
    <property type="project" value="UniProtKB-KW"/>
</dbReference>
<dbReference type="InterPro" id="IPR011545">
    <property type="entry name" value="DEAD/DEAH_box_helicase_dom"/>
</dbReference>
<dbReference type="AlphaFoldDB" id="A0A1N7G5G0"/>
<dbReference type="InterPro" id="IPR014001">
    <property type="entry name" value="Helicase_ATP-bd"/>
</dbReference>
<dbReference type="Gene3D" id="2.40.50.140">
    <property type="entry name" value="Nucleic acid-binding proteins"/>
    <property type="match status" value="1"/>
</dbReference>
<accession>A0A1N7G5G0</accession>
<evidence type="ECO:0000256" key="1">
    <source>
        <dbReference type="ARBA" id="ARBA00022741"/>
    </source>
</evidence>
<protein>
    <submittedName>
        <fullName evidence="10">ATP-dependent DNA helicase RecG</fullName>
    </submittedName>
</protein>
<keyword evidence="1" id="KW-0547">Nucleotide-binding</keyword>